<dbReference type="GO" id="GO:0005576">
    <property type="term" value="C:extracellular region"/>
    <property type="evidence" value="ECO:0007669"/>
    <property type="project" value="UniProtKB-SubCell"/>
</dbReference>
<dbReference type="EMBL" id="GL883077">
    <property type="protein sequence ID" value="EGF93684.1"/>
    <property type="molecule type" value="Genomic_DNA"/>
</dbReference>
<dbReference type="STRING" id="715226.ABI_21260"/>
<dbReference type="HOGENOM" id="CLU_428762_0_0_5"/>
<evidence type="ECO:0000313" key="4">
    <source>
        <dbReference type="EMBL" id="EGF93684.1"/>
    </source>
</evidence>
<proteinExistence type="predicted"/>
<gene>
    <name evidence="4" type="ORF">ABI_21260</name>
</gene>
<dbReference type="PANTHER" id="PTHR38340">
    <property type="entry name" value="S-LAYER PROTEIN"/>
    <property type="match status" value="1"/>
</dbReference>
<dbReference type="InterPro" id="IPR011049">
    <property type="entry name" value="Serralysin-like_metalloprot_C"/>
</dbReference>
<reference evidence="5" key="1">
    <citation type="submission" date="2011-03" db="EMBL/GenBank/DDBJ databases">
        <title>Draft genome sequence of Brevundimonas diminuta.</title>
        <authorList>
            <person name="Brown P.J.B."/>
            <person name="Buechlein A."/>
            <person name="Hemmerich C."/>
            <person name="Brun Y.V."/>
        </authorList>
    </citation>
    <scope>NUCLEOTIDE SEQUENCE [LARGE SCALE GENOMIC DNA]</scope>
    <source>
        <strain evidence="5">C19</strain>
    </source>
</reference>
<dbReference type="InterPro" id="IPR001343">
    <property type="entry name" value="Hemolysn_Ca-bd"/>
</dbReference>
<dbReference type="PANTHER" id="PTHR38340:SF1">
    <property type="entry name" value="S-LAYER PROTEIN"/>
    <property type="match status" value="1"/>
</dbReference>
<dbReference type="SUPFAM" id="SSF51120">
    <property type="entry name" value="beta-Roll"/>
    <property type="match status" value="5"/>
</dbReference>
<comment type="subcellular location">
    <subcellularLocation>
        <location evidence="1">Secreted</location>
    </subcellularLocation>
</comment>
<dbReference type="RefSeq" id="WP_006272886.1">
    <property type="nucleotide sequence ID" value="NZ_GL883077.1"/>
</dbReference>
<sequence length="683" mass="68891">MAKSIWTLIDGKASVLALYEGGPDNDTLSGGPDDDTLYGYGGDDDLSGGGGNDTLYDGDFAQDGSDTLSGGDGDDVIYVLGGYDEVIDGGAGTDILVLDLSHTDWSGDFWLGDGYVVEQGGIFVSGIEAFHLILGDYGNYVFGSAGSDTVEGGAGEDLIWGHGQISGAGGDDQIIGGVLNSLFDGGDGNDNLFGGSGTDLIEGGLGDDTVVGGVGDTLDGGAGKDWLGFRISGNLVFDLRIEGAQETGNGIVYVTGVEGVFGWTGNDHLTGTDRGDYLNGMVGNDTLIGGLGADTYGVSSLNDVIVETAGGGRDLVEASISYTLGAALENLTLTGSDAINGTGNGWGNVITGNSGANLLDGAGGVDTLIGGAGTDSYVVNSAADSVVEVAEQGTDTVLSSVTYALSGEVENLTLTGTAKIHGTGNGLNNVLTGNAGDNLLRGGLGDDTYYVQNAGDTITELSGEGNDHVMAGLSFSLAGSHTEILTLTGSADINATGNSLDNHLNGNGGHNVLDGGAGIDTMAGGLGNDTYYVQFTGDEVVEASGQGTDLIYASVDYDLIGRYVETLTLTGSGYTKAIGNSLANTLNGNAGNNVLDGRGGSDVLTGGLGADVFLFKRASGGDTITDFSKVQNDRINVHDYMGGIANTSLVAQAGSDVVIAFDGGNTITVLNALRAEVLSQMVW</sequence>
<protein>
    <submittedName>
        <fullName evidence="4">Hemolysin-type calcium-binding repeat 2 copies family protein</fullName>
    </submittedName>
</protein>
<evidence type="ECO:0000256" key="2">
    <source>
        <dbReference type="ARBA" id="ARBA00022525"/>
    </source>
</evidence>
<keyword evidence="5" id="KW-1185">Reference proteome</keyword>
<feature type="region of interest" description="Disordered" evidence="3">
    <location>
        <begin position="23"/>
        <end position="43"/>
    </location>
</feature>
<name>F4QGK3_9CAUL</name>
<dbReference type="Gene3D" id="2.150.10.10">
    <property type="entry name" value="Serralysin-like metalloprotease, C-terminal"/>
    <property type="match status" value="6"/>
</dbReference>
<accession>F4QGK3</accession>
<dbReference type="Proteomes" id="UP000006512">
    <property type="component" value="Unassembled WGS sequence"/>
</dbReference>
<dbReference type="PRINTS" id="PR00313">
    <property type="entry name" value="CABNDNGRPT"/>
</dbReference>
<evidence type="ECO:0000313" key="5">
    <source>
        <dbReference type="Proteomes" id="UP000006512"/>
    </source>
</evidence>
<organism evidence="4 5">
    <name type="scientific">Asticcacaulis biprosthecium C19</name>
    <dbReference type="NCBI Taxonomy" id="715226"/>
    <lineage>
        <taxon>Bacteria</taxon>
        <taxon>Pseudomonadati</taxon>
        <taxon>Pseudomonadota</taxon>
        <taxon>Alphaproteobacteria</taxon>
        <taxon>Caulobacterales</taxon>
        <taxon>Caulobacteraceae</taxon>
        <taxon>Asticcacaulis</taxon>
    </lineage>
</organism>
<dbReference type="OrthoDB" id="7175628at2"/>
<dbReference type="eggNOG" id="COG2931">
    <property type="taxonomic scope" value="Bacteria"/>
</dbReference>
<feature type="compositionally biased region" description="Acidic residues" evidence="3">
    <location>
        <begin position="32"/>
        <end position="43"/>
    </location>
</feature>
<dbReference type="InterPro" id="IPR018511">
    <property type="entry name" value="Hemolysin-typ_Ca-bd_CS"/>
</dbReference>
<dbReference type="Pfam" id="PF00353">
    <property type="entry name" value="HemolysinCabind"/>
    <property type="match status" value="9"/>
</dbReference>
<keyword evidence="2" id="KW-0964">Secreted</keyword>
<dbReference type="InterPro" id="IPR050557">
    <property type="entry name" value="RTX_toxin/Mannuronan_C5-epim"/>
</dbReference>
<dbReference type="PROSITE" id="PS00330">
    <property type="entry name" value="HEMOLYSIN_CALCIUM"/>
    <property type="match status" value="2"/>
</dbReference>
<evidence type="ECO:0000256" key="3">
    <source>
        <dbReference type="SAM" id="MobiDB-lite"/>
    </source>
</evidence>
<dbReference type="GO" id="GO:0005509">
    <property type="term" value="F:calcium ion binding"/>
    <property type="evidence" value="ECO:0007669"/>
    <property type="project" value="InterPro"/>
</dbReference>
<dbReference type="AlphaFoldDB" id="F4QGK3"/>
<evidence type="ECO:0000256" key="1">
    <source>
        <dbReference type="ARBA" id="ARBA00004613"/>
    </source>
</evidence>